<dbReference type="InterPro" id="IPR011992">
    <property type="entry name" value="EF-hand-dom_pair"/>
</dbReference>
<evidence type="ECO:0000259" key="13">
    <source>
        <dbReference type="PROSITE" id="PS50222"/>
    </source>
</evidence>
<name>A0A8S2PPM2_9BILA</name>
<dbReference type="InterPro" id="IPR015422">
    <property type="entry name" value="PyrdxlP-dep_Trfase_small"/>
</dbReference>
<dbReference type="FunFam" id="3.40.640.10:FF:000029">
    <property type="entry name" value="4-aminobutyrate aminotransferase, mitochondrial"/>
    <property type="match status" value="1"/>
</dbReference>
<comment type="caution">
    <text evidence="14">The sequence shown here is derived from an EMBL/GenBank/DDBJ whole genome shotgun (WGS) entry which is preliminary data.</text>
</comment>
<evidence type="ECO:0000256" key="6">
    <source>
        <dbReference type="ARBA" id="ARBA00022679"/>
    </source>
</evidence>
<dbReference type="GO" id="GO:0047298">
    <property type="term" value="F:(S)-3-amino-2-methylpropionate transaminase activity"/>
    <property type="evidence" value="ECO:0007669"/>
    <property type="project" value="UniProtKB-EC"/>
</dbReference>
<reference evidence="14" key="1">
    <citation type="submission" date="2021-02" db="EMBL/GenBank/DDBJ databases">
        <authorList>
            <person name="Nowell W R."/>
        </authorList>
    </citation>
    <scope>NUCLEOTIDE SEQUENCE</scope>
</reference>
<dbReference type="PRINTS" id="PR00450">
    <property type="entry name" value="RECOVERIN"/>
</dbReference>
<dbReference type="PANTHER" id="PTHR43206">
    <property type="entry name" value="AMINOTRANSFERASE"/>
    <property type="match status" value="1"/>
</dbReference>
<organism evidence="14 15">
    <name type="scientific">Rotaria magnacalcarata</name>
    <dbReference type="NCBI Taxonomy" id="392030"/>
    <lineage>
        <taxon>Eukaryota</taxon>
        <taxon>Metazoa</taxon>
        <taxon>Spiralia</taxon>
        <taxon>Gnathifera</taxon>
        <taxon>Rotifera</taxon>
        <taxon>Eurotatoria</taxon>
        <taxon>Bdelloidea</taxon>
        <taxon>Philodinida</taxon>
        <taxon>Philodinidae</taxon>
        <taxon>Rotaria</taxon>
    </lineage>
</organism>
<keyword evidence="5" id="KW-0032">Aminotransferase</keyword>
<dbReference type="GO" id="GO:0030170">
    <property type="term" value="F:pyridoxal phosphate binding"/>
    <property type="evidence" value="ECO:0007669"/>
    <property type="project" value="InterPro"/>
</dbReference>
<keyword evidence="6" id="KW-0808">Transferase</keyword>
<dbReference type="InterPro" id="IPR015421">
    <property type="entry name" value="PyrdxlP-dep_Trfase_major"/>
</dbReference>
<dbReference type="PROSITE" id="PS00018">
    <property type="entry name" value="EF_HAND_1"/>
    <property type="match status" value="3"/>
</dbReference>
<evidence type="ECO:0000256" key="1">
    <source>
        <dbReference type="ARBA" id="ARBA00001933"/>
    </source>
</evidence>
<dbReference type="Gene3D" id="3.40.640.10">
    <property type="entry name" value="Type I PLP-dependent aspartate aminotransferase-like (Major domain)"/>
    <property type="match status" value="1"/>
</dbReference>
<dbReference type="InterPro" id="IPR018247">
    <property type="entry name" value="EF_Hand_1_Ca_BS"/>
</dbReference>
<dbReference type="PANTHER" id="PTHR43206:SF1">
    <property type="entry name" value="4-AMINOBUTYRATE AMINOTRANSFERASE, MITOCHONDRIAL"/>
    <property type="match status" value="1"/>
</dbReference>
<dbReference type="GO" id="GO:0009450">
    <property type="term" value="P:gamma-aminobutyric acid catabolic process"/>
    <property type="evidence" value="ECO:0007669"/>
    <property type="project" value="TreeGrafter"/>
</dbReference>
<gene>
    <name evidence="14" type="ORF">GIL414_LOCUS15023</name>
</gene>
<dbReference type="PROSITE" id="PS00600">
    <property type="entry name" value="AA_TRANSFER_CLASS_3"/>
    <property type="match status" value="1"/>
</dbReference>
<dbReference type="EC" id="2.6.1.22" evidence="3"/>
<evidence type="ECO:0000256" key="3">
    <source>
        <dbReference type="ARBA" id="ARBA00012876"/>
    </source>
</evidence>
<evidence type="ECO:0000256" key="9">
    <source>
        <dbReference type="ARBA" id="ARBA00029760"/>
    </source>
</evidence>
<evidence type="ECO:0000256" key="5">
    <source>
        <dbReference type="ARBA" id="ARBA00022576"/>
    </source>
</evidence>
<keyword evidence="7" id="KW-0106">Calcium</keyword>
<accession>A0A8S2PPM2</accession>
<proteinExistence type="inferred from homology"/>
<dbReference type="EMBL" id="CAJOBJ010006506">
    <property type="protein sequence ID" value="CAF4062145.1"/>
    <property type="molecule type" value="Genomic_DNA"/>
</dbReference>
<dbReference type="GO" id="GO:0005509">
    <property type="term" value="F:calcium ion binding"/>
    <property type="evidence" value="ECO:0007669"/>
    <property type="project" value="InterPro"/>
</dbReference>
<dbReference type="InterPro" id="IPR002048">
    <property type="entry name" value="EF_hand_dom"/>
</dbReference>
<dbReference type="AlphaFoldDB" id="A0A8S2PPM2"/>
<dbReference type="GO" id="GO:0034386">
    <property type="term" value="F:4-aminobutyrate:2-oxoglutarate transaminase activity"/>
    <property type="evidence" value="ECO:0007669"/>
    <property type="project" value="UniProtKB-EC"/>
</dbReference>
<dbReference type="EC" id="2.6.1.19" evidence="4"/>
<dbReference type="SMART" id="SM00054">
    <property type="entry name" value="EFh"/>
    <property type="match status" value="4"/>
</dbReference>
<evidence type="ECO:0000256" key="7">
    <source>
        <dbReference type="ARBA" id="ARBA00022837"/>
    </source>
</evidence>
<feature type="domain" description="EF-hand" evidence="13">
    <location>
        <begin position="253"/>
        <end position="281"/>
    </location>
</feature>
<dbReference type="Gene3D" id="1.10.238.10">
    <property type="entry name" value="EF-hand"/>
    <property type="match status" value="2"/>
</dbReference>
<feature type="domain" description="EF-hand" evidence="13">
    <location>
        <begin position="48"/>
        <end position="83"/>
    </location>
</feature>
<dbReference type="GO" id="GO:0005739">
    <property type="term" value="C:mitochondrion"/>
    <property type="evidence" value="ECO:0007669"/>
    <property type="project" value="TreeGrafter"/>
</dbReference>
<dbReference type="Pfam" id="PF00202">
    <property type="entry name" value="Aminotran_3"/>
    <property type="match status" value="1"/>
</dbReference>
<protein>
    <recommendedName>
        <fullName evidence="11">(S)-3-amino-2-methylpropionate transaminase</fullName>
        <ecNumber evidence="4">2.6.1.19</ecNumber>
        <ecNumber evidence="3">2.6.1.22</ecNumber>
    </recommendedName>
    <alternativeName>
        <fullName evidence="12">GABA aminotransferase</fullName>
    </alternativeName>
    <alternativeName>
        <fullName evidence="10">Gamma-amino-N-butyrate transaminase</fullName>
    </alternativeName>
    <alternativeName>
        <fullName evidence="9">L-AIBAT</fullName>
    </alternativeName>
</protein>
<dbReference type="Proteomes" id="UP000681720">
    <property type="component" value="Unassembled WGS sequence"/>
</dbReference>
<evidence type="ECO:0000256" key="8">
    <source>
        <dbReference type="ARBA" id="ARBA00022898"/>
    </source>
</evidence>
<comment type="similarity">
    <text evidence="2">Belongs to the class-III pyridoxal-phosphate-dependent aminotransferase family.</text>
</comment>
<dbReference type="InterPro" id="IPR049704">
    <property type="entry name" value="Aminotrans_3_PPA_site"/>
</dbReference>
<evidence type="ECO:0000256" key="2">
    <source>
        <dbReference type="ARBA" id="ARBA00008954"/>
    </source>
</evidence>
<evidence type="ECO:0000256" key="10">
    <source>
        <dbReference type="ARBA" id="ARBA00030204"/>
    </source>
</evidence>
<evidence type="ECO:0000313" key="15">
    <source>
        <dbReference type="Proteomes" id="UP000681720"/>
    </source>
</evidence>
<feature type="domain" description="EF-hand" evidence="13">
    <location>
        <begin position="202"/>
        <end position="237"/>
    </location>
</feature>
<dbReference type="InterPro" id="IPR004631">
    <property type="entry name" value="4NH2But_aminotransferase_euk"/>
</dbReference>
<keyword evidence="8" id="KW-0663">Pyridoxal phosphate</keyword>
<evidence type="ECO:0000256" key="11">
    <source>
        <dbReference type="ARBA" id="ARBA00030857"/>
    </source>
</evidence>
<evidence type="ECO:0000256" key="12">
    <source>
        <dbReference type="ARBA" id="ARBA00031787"/>
    </source>
</evidence>
<dbReference type="NCBIfam" id="TIGR00699">
    <property type="entry name" value="GABAtrns_euk"/>
    <property type="match status" value="1"/>
</dbReference>
<dbReference type="InterPro" id="IPR005814">
    <property type="entry name" value="Aminotrans_3"/>
</dbReference>
<comment type="cofactor">
    <cofactor evidence="1">
        <name>pyridoxal 5'-phosphate</name>
        <dbReference type="ChEBI" id="CHEBI:597326"/>
    </cofactor>
</comment>
<dbReference type="CDD" id="cd00051">
    <property type="entry name" value="EFh"/>
    <property type="match status" value="2"/>
</dbReference>
<dbReference type="SUPFAM" id="SSF47473">
    <property type="entry name" value="EF-hand"/>
    <property type="match status" value="2"/>
</dbReference>
<dbReference type="SUPFAM" id="SSF53383">
    <property type="entry name" value="PLP-dependent transferases"/>
    <property type="match status" value="1"/>
</dbReference>
<dbReference type="Gene3D" id="3.90.1150.10">
    <property type="entry name" value="Aspartate Aminotransferase, domain 1"/>
    <property type="match status" value="1"/>
</dbReference>
<dbReference type="PROSITE" id="PS50222">
    <property type="entry name" value="EF_HAND_2"/>
    <property type="match status" value="3"/>
</dbReference>
<evidence type="ECO:0000313" key="14">
    <source>
        <dbReference type="EMBL" id="CAF4062145.1"/>
    </source>
</evidence>
<sequence length="780" mass="89868">MPETDDDEKLRWIFFLYDTNLDHHIDEHAFFSLCHLAYRIHGKLLTIDRLNEFRFLFKKLDINNDRQLNLEEFIQLCQQCTYLLELITPMFNKTSWNSKKSQCGVFSSTNELTSDRIDYLMNRTKFTREQILHYYQTFQKNCPSGHLSKSEFIDFYQKLLRSKLSEVYCEFLFHAFDSLAQDDFIQFDEYLIAIYIHSNGSTSREKLEWLYNAYDRDTDGFISYEEIKQIVDAIFILYDIDREKHSVAYISYEIMAILDLNDDDKISKQEFVNMLKDKELTSFLAPSFIKKQNMRAARLLHLRSLLQTRTPCRANSILSHEPSGPKMNTEIPGPKSKEFIKKLEKTQNPFSTVFVLDVEKSIGNYSVDIDGNVMLDVYEQIASLPLGYNHPSIQKVFQDPKNLSQLVNRPALGVHPTPQFITQIEEILLPVAPKGLEYVQPMMCGSCSNENAFKAICIWYADKHRDGKPFTDEELKSSMYNKAPGCPTVSLMSFEGAFHGRTFGALSCTHSKAIHKLDIPSFDWPIAPFPRYKYPLEANERENAKEDEKCLARIEELFHEYKSKQKPVVGVVVEPIQSEGGDYHGSPNFFQRLQKLTNQNGAALLVDEVQTGLGATGKFWAHEYFNLPTSPDIVTFSKKFQTGGYFAKAKFQPKQAYRIFNTWMGEPAKMLVLDAILKTVKEENLIENTRKTGDLFLNGLKNVSKQYPQLILNTRGLGTFCAFDMPNASVRDKFINQMRNAGIQIGACGDVSVRFRPALIFTEKHANIVLNKMVEVAKNF</sequence>
<evidence type="ECO:0000256" key="4">
    <source>
        <dbReference type="ARBA" id="ARBA00012912"/>
    </source>
</evidence>
<dbReference type="InterPro" id="IPR015424">
    <property type="entry name" value="PyrdxlP-dep_Trfase"/>
</dbReference>
<dbReference type="Pfam" id="PF13499">
    <property type="entry name" value="EF-hand_7"/>
    <property type="match status" value="2"/>
</dbReference>
<dbReference type="CDD" id="cd00610">
    <property type="entry name" value="OAT_like"/>
    <property type="match status" value="1"/>
</dbReference>